<organism evidence="2 4">
    <name type="scientific">Streptomyces brevispora</name>
    <dbReference type="NCBI Taxonomy" id="887462"/>
    <lineage>
        <taxon>Bacteria</taxon>
        <taxon>Bacillati</taxon>
        <taxon>Actinomycetota</taxon>
        <taxon>Actinomycetes</taxon>
        <taxon>Kitasatosporales</taxon>
        <taxon>Streptomycetaceae</taxon>
        <taxon>Streptomyces</taxon>
    </lineage>
</organism>
<dbReference type="InterPro" id="IPR043917">
    <property type="entry name" value="DUF5753"/>
</dbReference>
<dbReference type="AlphaFoldDB" id="A0A561UXL8"/>
<dbReference type="EMBL" id="VIWW01000001">
    <property type="protein sequence ID" value="TWG04087.1"/>
    <property type="molecule type" value="Genomic_DNA"/>
</dbReference>
<dbReference type="InterPro" id="IPR010982">
    <property type="entry name" value="Lambda_DNA-bd_dom_sf"/>
</dbReference>
<dbReference type="EMBL" id="CP109114">
    <property type="protein sequence ID" value="WSC14837.1"/>
    <property type="molecule type" value="Genomic_DNA"/>
</dbReference>
<dbReference type="SUPFAM" id="SSF47413">
    <property type="entry name" value="lambda repressor-like DNA-binding domains"/>
    <property type="match status" value="1"/>
</dbReference>
<sequence>MSAQDPPPAAWRYCGDQLKRWRTRAGVSREELGAAAKYAPDTIKSMEQGVRMPTPQLLDAADVLLRADGLLSAAKHYVQRERFPARAQDFMAREREAISLWSYEAAFIPGLLQTDAYARAVISGFSPPLVEETVNERVAARLERASLLTRKPLVSLSFVLYEAALRGRYVDKEQLNHLLSAALLRNVSVQVLPFERGFTAALSGPMVLLETADHERLAFEETQTISQLTGDPKAVALCTERLGMIRAGALSPAESSDFIKQMVVDQ</sequence>
<evidence type="ECO:0000313" key="4">
    <source>
        <dbReference type="Proteomes" id="UP000318186"/>
    </source>
</evidence>
<reference evidence="3 5" key="2">
    <citation type="submission" date="2022-10" db="EMBL/GenBank/DDBJ databases">
        <title>The complete genomes of actinobacterial strains from the NBC collection.</title>
        <authorList>
            <person name="Joergensen T.S."/>
            <person name="Alvarez Arevalo M."/>
            <person name="Sterndorff E.B."/>
            <person name="Faurdal D."/>
            <person name="Vuksanovic O."/>
            <person name="Mourched A.-S."/>
            <person name="Charusanti P."/>
            <person name="Shaw S."/>
            <person name="Blin K."/>
            <person name="Weber T."/>
        </authorList>
    </citation>
    <scope>NUCLEOTIDE SEQUENCE [LARGE SCALE GENOMIC DNA]</scope>
    <source>
        <strain evidence="3 5">NBC 01769</strain>
    </source>
</reference>
<dbReference type="Gene3D" id="1.10.260.40">
    <property type="entry name" value="lambda repressor-like DNA-binding domains"/>
    <property type="match status" value="1"/>
</dbReference>
<reference evidence="2 4" key="1">
    <citation type="submission" date="2019-06" db="EMBL/GenBank/DDBJ databases">
        <title>Sequencing the genomes of 1000 actinobacteria strains.</title>
        <authorList>
            <person name="Klenk H.-P."/>
        </authorList>
    </citation>
    <scope>NUCLEOTIDE SEQUENCE [LARGE SCALE GENOMIC DNA]</scope>
    <source>
        <strain evidence="2 4">DSM 42059</strain>
    </source>
</reference>
<name>A0A561UXL8_9ACTN</name>
<dbReference type="Proteomes" id="UP001330827">
    <property type="component" value="Chromosome"/>
</dbReference>
<feature type="domain" description="HTH cro/C1-type" evidence="1">
    <location>
        <begin position="18"/>
        <end position="70"/>
    </location>
</feature>
<dbReference type="InterPro" id="IPR001387">
    <property type="entry name" value="Cro/C1-type_HTH"/>
</dbReference>
<dbReference type="SMART" id="SM00530">
    <property type="entry name" value="HTH_XRE"/>
    <property type="match status" value="1"/>
</dbReference>
<dbReference type="RefSeq" id="WP_244318239.1">
    <property type="nucleotide sequence ID" value="NZ_CP109114.1"/>
</dbReference>
<proteinExistence type="predicted"/>
<evidence type="ECO:0000259" key="1">
    <source>
        <dbReference type="PROSITE" id="PS50943"/>
    </source>
</evidence>
<evidence type="ECO:0000313" key="5">
    <source>
        <dbReference type="Proteomes" id="UP001330827"/>
    </source>
</evidence>
<dbReference type="Pfam" id="PF19054">
    <property type="entry name" value="DUF5753"/>
    <property type="match status" value="1"/>
</dbReference>
<dbReference type="Pfam" id="PF13560">
    <property type="entry name" value="HTH_31"/>
    <property type="match status" value="1"/>
</dbReference>
<dbReference type="PROSITE" id="PS50943">
    <property type="entry name" value="HTH_CROC1"/>
    <property type="match status" value="1"/>
</dbReference>
<evidence type="ECO:0000313" key="3">
    <source>
        <dbReference type="EMBL" id="WSC14837.1"/>
    </source>
</evidence>
<dbReference type="CDD" id="cd00093">
    <property type="entry name" value="HTH_XRE"/>
    <property type="match status" value="1"/>
</dbReference>
<keyword evidence="5" id="KW-1185">Reference proteome</keyword>
<protein>
    <submittedName>
        <fullName evidence="3">Helix-turn-helix domain-containing protein</fullName>
    </submittedName>
    <submittedName>
        <fullName evidence="2">Helix-turn-helix protein</fullName>
    </submittedName>
</protein>
<accession>A0A561UXL8</accession>
<dbReference type="Proteomes" id="UP000318186">
    <property type="component" value="Unassembled WGS sequence"/>
</dbReference>
<evidence type="ECO:0000313" key="2">
    <source>
        <dbReference type="EMBL" id="TWG04087.1"/>
    </source>
</evidence>
<dbReference type="GO" id="GO:0003677">
    <property type="term" value="F:DNA binding"/>
    <property type="evidence" value="ECO:0007669"/>
    <property type="project" value="InterPro"/>
</dbReference>
<gene>
    <name evidence="2" type="ORF">FHX80_112530</name>
    <name evidence="3" type="ORF">OIE64_19690</name>
</gene>